<dbReference type="InterPro" id="IPR017501">
    <property type="entry name" value="Phage_infect_YhgE_C"/>
</dbReference>
<name>W5Y8W8_9CORY</name>
<dbReference type="NCBIfam" id="TIGR03061">
    <property type="entry name" value="pip_yhgE_Nterm"/>
    <property type="match status" value="1"/>
</dbReference>
<comment type="subcellular location">
    <subcellularLocation>
        <location evidence="1">Membrane</location>
        <topology evidence="1">Multi-pass membrane protein</topology>
    </subcellularLocation>
</comment>
<dbReference type="PANTHER" id="PTHR43077:SF5">
    <property type="entry name" value="PHAGE INFECTION PROTEIN"/>
    <property type="match status" value="1"/>
</dbReference>
<reference evidence="7 8" key="1">
    <citation type="submission" date="2013-02" db="EMBL/GenBank/DDBJ databases">
        <title>The complete genome sequence of Corynebacterium vitaeruminis DSM 20294.</title>
        <authorList>
            <person name="Ruckert C."/>
            <person name="Albersmeier A."/>
            <person name="Kalinowski J."/>
        </authorList>
    </citation>
    <scope>NUCLEOTIDE SEQUENCE [LARGE SCALE GENOMIC DNA]</scope>
    <source>
        <strain evidence="8">ATCC 10234</strain>
    </source>
</reference>
<feature type="domain" description="ABC-2 type transporter transmembrane" evidence="6">
    <location>
        <begin position="24"/>
        <end position="160"/>
    </location>
</feature>
<sequence>MNLFHIGSEFRRFGHGKLPPLALLVIILLPLLFGGLFVWSYWDPVGRLDKLPVAVVNSDEGAESNGQQVNAGDQVVDGLLENKNVKFVAVSADEARTGIENGTYYFGIELPTDFSQAAVSANSDNPHQATLNAVYNNNNGFLATMLGNQVVSKVLATVNENVGSEAANKLLVGFNTIGSGLKTAGDGANQLADGATQAKDGGATLADGAQTLSDNMKTADDGAQQLATGAEQLDAGITSASQGADSLASGLSQLDAATDTLGNGAGQVSQGVDQVVGMADQASAAQSQLVAPLVNLSAQLRSTGLPQASQMADQADAIITQLNSTGIGQDSQMITQLHSLRDGAAEVQRQLVDPTAEYRAGVDKAAAGSQELATGLHTLSDGSQQLVVGAKKLADGTSKLAAGSEQLTVGAQQLSSGLVTLDSGSGELALKLNDSAGKVPSFSNDTIDAASTNVSTPVALGVPKDQMSKFGLGLSPMFISLGLFMGGTVCFMVMRPLQRRAIESRMNPARAVLATYTPAAIVGVCQATVMFFVQKLFIGLHASTELGLWAAMAATSLLFICVTQGLNSVFGATVGRVLCIALMSLQIVSSGGLYPPETQPAPLRWFNTYDPMTYTVNLIRHMIYGPSTSGDPRVWQAMWVMALIFVIFFVASSLSARRERQMQMKDLHPEVAV</sequence>
<proteinExistence type="predicted"/>
<dbReference type="Gene3D" id="3.40.1710.10">
    <property type="entry name" value="abc type-2 transporter like domain"/>
    <property type="match status" value="1"/>
</dbReference>
<dbReference type="RefSeq" id="WP_025252937.1">
    <property type="nucleotide sequence ID" value="NZ_CP004353.1"/>
</dbReference>
<protein>
    <submittedName>
        <fullName evidence="7">Membrane protein</fullName>
    </submittedName>
</protein>
<gene>
    <name evidence="7" type="ORF">B843_07665</name>
</gene>
<dbReference type="InterPro" id="IPR051328">
    <property type="entry name" value="T7SS_ABC-Transporter"/>
</dbReference>
<evidence type="ECO:0000256" key="5">
    <source>
        <dbReference type="SAM" id="Phobius"/>
    </source>
</evidence>
<dbReference type="HOGENOM" id="CLU_004534_1_1_11"/>
<evidence type="ECO:0000256" key="4">
    <source>
        <dbReference type="ARBA" id="ARBA00023136"/>
    </source>
</evidence>
<dbReference type="InterPro" id="IPR013525">
    <property type="entry name" value="ABC2_TM"/>
</dbReference>
<dbReference type="AlphaFoldDB" id="W5Y8W8"/>
<keyword evidence="2 5" id="KW-0812">Transmembrane</keyword>
<dbReference type="GO" id="GO:0016020">
    <property type="term" value="C:membrane"/>
    <property type="evidence" value="ECO:0007669"/>
    <property type="project" value="UniProtKB-SubCell"/>
</dbReference>
<feature type="transmembrane region" description="Helical" evidence="5">
    <location>
        <begin position="634"/>
        <end position="656"/>
    </location>
</feature>
<dbReference type="NCBIfam" id="TIGR03062">
    <property type="entry name" value="pip_yhgE_Cterm"/>
    <property type="match status" value="1"/>
</dbReference>
<dbReference type="STRING" id="1224164.B843_07665"/>
<dbReference type="PATRIC" id="fig|1224164.3.peg.1538"/>
<dbReference type="EMBL" id="CP004353">
    <property type="protein sequence ID" value="AHI22918.1"/>
    <property type="molecule type" value="Genomic_DNA"/>
</dbReference>
<evidence type="ECO:0000259" key="6">
    <source>
        <dbReference type="Pfam" id="PF12698"/>
    </source>
</evidence>
<dbReference type="GO" id="GO:0140359">
    <property type="term" value="F:ABC-type transporter activity"/>
    <property type="evidence" value="ECO:0007669"/>
    <property type="project" value="InterPro"/>
</dbReference>
<dbReference type="Pfam" id="PF12698">
    <property type="entry name" value="ABC2_membrane_3"/>
    <property type="match status" value="2"/>
</dbReference>
<evidence type="ECO:0000256" key="3">
    <source>
        <dbReference type="ARBA" id="ARBA00022989"/>
    </source>
</evidence>
<dbReference type="InterPro" id="IPR017500">
    <property type="entry name" value="Phage_infect_YhgE_N"/>
</dbReference>
<evidence type="ECO:0000256" key="1">
    <source>
        <dbReference type="ARBA" id="ARBA00004141"/>
    </source>
</evidence>
<feature type="transmembrane region" description="Helical" evidence="5">
    <location>
        <begin position="470"/>
        <end position="493"/>
    </location>
</feature>
<keyword evidence="8" id="KW-1185">Reference proteome</keyword>
<evidence type="ECO:0000313" key="8">
    <source>
        <dbReference type="Proteomes" id="UP000019222"/>
    </source>
</evidence>
<dbReference type="NCBIfam" id="TIGR03057">
    <property type="entry name" value="xxxLxxG_by_4"/>
    <property type="match status" value="3"/>
</dbReference>
<feature type="transmembrane region" description="Helical" evidence="5">
    <location>
        <begin position="513"/>
        <end position="534"/>
    </location>
</feature>
<dbReference type="InterPro" id="IPR023908">
    <property type="entry name" value="xxxLxxG_rpt"/>
</dbReference>
<dbReference type="SUPFAM" id="SSF58104">
    <property type="entry name" value="Methyl-accepting chemotaxis protein (MCP) signaling domain"/>
    <property type="match status" value="1"/>
</dbReference>
<feature type="transmembrane region" description="Helical" evidence="5">
    <location>
        <begin position="546"/>
        <end position="566"/>
    </location>
</feature>
<organism evidence="7 8">
    <name type="scientific">Corynebacterium vitaeruminis DSM 20294</name>
    <dbReference type="NCBI Taxonomy" id="1224164"/>
    <lineage>
        <taxon>Bacteria</taxon>
        <taxon>Bacillati</taxon>
        <taxon>Actinomycetota</taxon>
        <taxon>Actinomycetes</taxon>
        <taxon>Mycobacteriales</taxon>
        <taxon>Corynebacteriaceae</taxon>
        <taxon>Corynebacterium</taxon>
    </lineage>
</organism>
<dbReference type="PANTHER" id="PTHR43077">
    <property type="entry name" value="TRANSPORT PERMEASE YVFS-RELATED"/>
    <property type="match status" value="1"/>
</dbReference>
<feature type="domain" description="ABC-2 type transporter transmembrane" evidence="6">
    <location>
        <begin position="415"/>
        <end position="653"/>
    </location>
</feature>
<dbReference type="KEGG" id="cvt:B843_07665"/>
<evidence type="ECO:0000256" key="2">
    <source>
        <dbReference type="ARBA" id="ARBA00022692"/>
    </source>
</evidence>
<accession>W5Y8W8</accession>
<feature type="transmembrane region" description="Helical" evidence="5">
    <location>
        <begin position="21"/>
        <end position="42"/>
    </location>
</feature>
<keyword evidence="4 5" id="KW-0472">Membrane</keyword>
<dbReference type="eggNOG" id="COG1511">
    <property type="taxonomic scope" value="Bacteria"/>
</dbReference>
<dbReference type="Gene3D" id="1.10.287.950">
    <property type="entry name" value="Methyl-accepting chemotaxis protein"/>
    <property type="match status" value="1"/>
</dbReference>
<feature type="transmembrane region" description="Helical" evidence="5">
    <location>
        <begin position="573"/>
        <end position="594"/>
    </location>
</feature>
<evidence type="ECO:0000313" key="7">
    <source>
        <dbReference type="EMBL" id="AHI22918.1"/>
    </source>
</evidence>
<keyword evidence="3 5" id="KW-1133">Transmembrane helix</keyword>
<dbReference type="Proteomes" id="UP000019222">
    <property type="component" value="Chromosome"/>
</dbReference>